<evidence type="ECO:0000256" key="1">
    <source>
        <dbReference type="SAM" id="MobiDB-lite"/>
    </source>
</evidence>
<feature type="compositionally biased region" description="Basic residues" evidence="1">
    <location>
        <begin position="216"/>
        <end position="227"/>
    </location>
</feature>
<keyword evidence="4" id="KW-1185">Reference proteome</keyword>
<keyword evidence="2" id="KW-1133">Transmembrane helix</keyword>
<name>A0A8H5FYQ2_9AGAR</name>
<gene>
    <name evidence="3" type="ORF">D9757_013172</name>
</gene>
<keyword evidence="2" id="KW-0812">Transmembrane</keyword>
<reference evidence="3 4" key="1">
    <citation type="journal article" date="2020" name="ISME J.">
        <title>Uncovering the hidden diversity of litter-decomposition mechanisms in mushroom-forming fungi.</title>
        <authorList>
            <person name="Floudas D."/>
            <person name="Bentzer J."/>
            <person name="Ahren D."/>
            <person name="Johansson T."/>
            <person name="Persson P."/>
            <person name="Tunlid A."/>
        </authorList>
    </citation>
    <scope>NUCLEOTIDE SEQUENCE [LARGE SCALE GENOMIC DNA]</scope>
    <source>
        <strain evidence="3 4">CBS 406.79</strain>
    </source>
</reference>
<feature type="region of interest" description="Disordered" evidence="1">
    <location>
        <begin position="189"/>
        <end position="227"/>
    </location>
</feature>
<accession>A0A8H5FYQ2</accession>
<feature type="compositionally biased region" description="Polar residues" evidence="1">
    <location>
        <begin position="203"/>
        <end position="215"/>
    </location>
</feature>
<evidence type="ECO:0000256" key="2">
    <source>
        <dbReference type="SAM" id="Phobius"/>
    </source>
</evidence>
<evidence type="ECO:0000313" key="3">
    <source>
        <dbReference type="EMBL" id="KAF5353652.1"/>
    </source>
</evidence>
<dbReference type="Proteomes" id="UP000518752">
    <property type="component" value="Unassembled WGS sequence"/>
</dbReference>
<keyword evidence="2" id="KW-0472">Membrane</keyword>
<organism evidence="3 4">
    <name type="scientific">Collybiopsis confluens</name>
    <dbReference type="NCBI Taxonomy" id="2823264"/>
    <lineage>
        <taxon>Eukaryota</taxon>
        <taxon>Fungi</taxon>
        <taxon>Dikarya</taxon>
        <taxon>Basidiomycota</taxon>
        <taxon>Agaricomycotina</taxon>
        <taxon>Agaricomycetes</taxon>
        <taxon>Agaricomycetidae</taxon>
        <taxon>Agaricales</taxon>
        <taxon>Marasmiineae</taxon>
        <taxon>Omphalotaceae</taxon>
        <taxon>Collybiopsis</taxon>
    </lineage>
</organism>
<protein>
    <submittedName>
        <fullName evidence="3">Uncharacterized protein</fullName>
    </submittedName>
</protein>
<comment type="caution">
    <text evidence="3">The sequence shown here is derived from an EMBL/GenBank/DDBJ whole genome shotgun (WGS) entry which is preliminary data.</text>
</comment>
<dbReference type="EMBL" id="JAACJN010000267">
    <property type="protein sequence ID" value="KAF5353652.1"/>
    <property type="molecule type" value="Genomic_DNA"/>
</dbReference>
<feature type="transmembrane region" description="Helical" evidence="2">
    <location>
        <begin position="116"/>
        <end position="136"/>
    </location>
</feature>
<proteinExistence type="predicted"/>
<dbReference type="OrthoDB" id="3158487at2759"/>
<dbReference type="AlphaFoldDB" id="A0A8H5FYQ2"/>
<evidence type="ECO:0000313" key="4">
    <source>
        <dbReference type="Proteomes" id="UP000518752"/>
    </source>
</evidence>
<sequence>MAVASFSTAFPLALLLSGEMSFNPRSMSLFPGSMVLKDTLLFNMTGYRPSADDLNSTLVEFSLSPVLQGDLSAGPQELCGNVTLALVNEHMATTHVDAMVTPNSTENQYVSWKLSLIYGVVFGFSLVVIAYGLFCLRRNGTIAIFDLQHIMEMTATSVRLHEAAAHPEFGSTPVGGIITSEPGLPFTVSVHPSKVKQRPRNWQKYQIRTNPNSPRRGQKTHRTSVQW</sequence>